<feature type="compositionally biased region" description="Basic and acidic residues" evidence="13">
    <location>
        <begin position="322"/>
        <end position="336"/>
    </location>
</feature>
<gene>
    <name evidence="14" type="ORF">PACLA_8A026399</name>
</gene>
<keyword evidence="6" id="KW-0805">Transcription regulation</keyword>
<evidence type="ECO:0000256" key="1">
    <source>
        <dbReference type="ARBA" id="ARBA00004123"/>
    </source>
</evidence>
<evidence type="ECO:0000256" key="12">
    <source>
        <dbReference type="SAM" id="Coils"/>
    </source>
</evidence>
<dbReference type="GO" id="GO:0003677">
    <property type="term" value="F:DNA binding"/>
    <property type="evidence" value="ECO:0007669"/>
    <property type="project" value="UniProtKB-KW"/>
</dbReference>
<dbReference type="InterPro" id="IPR037869">
    <property type="entry name" value="Spp1/CFP1"/>
</dbReference>
<dbReference type="OrthoDB" id="419183at2759"/>
<feature type="region of interest" description="Disordered" evidence="13">
    <location>
        <begin position="275"/>
        <end position="355"/>
    </location>
</feature>
<keyword evidence="9" id="KW-0539">Nucleus</keyword>
<dbReference type="InterPro" id="IPR002857">
    <property type="entry name" value="Znf_CXXC"/>
</dbReference>
<dbReference type="InterPro" id="IPR022056">
    <property type="entry name" value="CpG-bd_C"/>
</dbReference>
<keyword evidence="5" id="KW-0862">Zinc</keyword>
<evidence type="ECO:0000256" key="6">
    <source>
        <dbReference type="ARBA" id="ARBA00023015"/>
    </source>
</evidence>
<evidence type="ECO:0000256" key="7">
    <source>
        <dbReference type="ARBA" id="ARBA00023125"/>
    </source>
</evidence>
<dbReference type="PROSITE" id="PS51058">
    <property type="entry name" value="ZF_CXXC"/>
    <property type="match status" value="1"/>
</dbReference>
<evidence type="ECO:0000256" key="11">
    <source>
        <dbReference type="ARBA" id="ARBA00081451"/>
    </source>
</evidence>
<proteinExistence type="predicted"/>
<dbReference type="InterPro" id="IPR019787">
    <property type="entry name" value="Znf_PHD-finger"/>
</dbReference>
<feature type="compositionally biased region" description="Acidic residues" evidence="13">
    <location>
        <begin position="22"/>
        <end position="34"/>
    </location>
</feature>
<dbReference type="SUPFAM" id="SSF57903">
    <property type="entry name" value="FYVE/PHD zinc finger"/>
    <property type="match status" value="1"/>
</dbReference>
<keyword evidence="7" id="KW-0238">DNA-binding</keyword>
<evidence type="ECO:0000256" key="5">
    <source>
        <dbReference type="ARBA" id="ARBA00022833"/>
    </source>
</evidence>
<keyword evidence="15" id="KW-1185">Reference proteome</keyword>
<evidence type="ECO:0000256" key="10">
    <source>
        <dbReference type="ARBA" id="ARBA00023828"/>
    </source>
</evidence>
<dbReference type="PROSITE" id="PS50016">
    <property type="entry name" value="ZF_PHD_2"/>
    <property type="match status" value="1"/>
</dbReference>
<keyword evidence="4" id="KW-0863">Zinc-finger</keyword>
<feature type="compositionally biased region" description="Basic residues" evidence="13">
    <location>
        <begin position="308"/>
        <end position="321"/>
    </location>
</feature>
<dbReference type="InterPro" id="IPR011011">
    <property type="entry name" value="Znf_FYVE_PHD"/>
</dbReference>
<evidence type="ECO:0000313" key="15">
    <source>
        <dbReference type="Proteomes" id="UP001152795"/>
    </source>
</evidence>
<keyword evidence="3" id="KW-0479">Metal-binding</keyword>
<dbReference type="GO" id="GO:0045893">
    <property type="term" value="P:positive regulation of DNA-templated transcription"/>
    <property type="evidence" value="ECO:0007669"/>
    <property type="project" value="TreeGrafter"/>
</dbReference>
<dbReference type="EMBL" id="CACRXK020010651">
    <property type="protein sequence ID" value="CAB4019848.1"/>
    <property type="molecule type" value="Genomic_DNA"/>
</dbReference>
<dbReference type="Pfam" id="PF00628">
    <property type="entry name" value="PHD"/>
    <property type="match status" value="1"/>
</dbReference>
<feature type="coiled-coil region" evidence="12">
    <location>
        <begin position="414"/>
        <end position="458"/>
    </location>
</feature>
<evidence type="ECO:0000256" key="3">
    <source>
        <dbReference type="ARBA" id="ARBA00022723"/>
    </source>
</evidence>
<evidence type="ECO:0000256" key="4">
    <source>
        <dbReference type="ARBA" id="ARBA00022771"/>
    </source>
</evidence>
<evidence type="ECO:0000256" key="2">
    <source>
        <dbReference type="ARBA" id="ARBA00022553"/>
    </source>
</evidence>
<evidence type="ECO:0000256" key="9">
    <source>
        <dbReference type="ARBA" id="ARBA00023242"/>
    </source>
</evidence>
<accession>A0A6S7KH69</accession>
<comment type="subcellular location">
    <subcellularLocation>
        <location evidence="1">Nucleus</location>
    </subcellularLocation>
</comment>
<organism evidence="14 15">
    <name type="scientific">Paramuricea clavata</name>
    <name type="common">Red gorgonian</name>
    <name type="synonym">Violescent sea-whip</name>
    <dbReference type="NCBI Taxonomy" id="317549"/>
    <lineage>
        <taxon>Eukaryota</taxon>
        <taxon>Metazoa</taxon>
        <taxon>Cnidaria</taxon>
        <taxon>Anthozoa</taxon>
        <taxon>Octocorallia</taxon>
        <taxon>Malacalcyonacea</taxon>
        <taxon>Plexauridae</taxon>
        <taxon>Paramuricea</taxon>
    </lineage>
</organism>
<keyword evidence="8" id="KW-0804">Transcription</keyword>
<dbReference type="PROSITE" id="PS01359">
    <property type="entry name" value="ZF_PHD_1"/>
    <property type="match status" value="1"/>
</dbReference>
<keyword evidence="2" id="KW-0597">Phosphoprotein</keyword>
<sequence length="631" mass="72166">MESDDTLIDVVSQDETPGMESDATESADESEDVDILSNFVPSESNISQSNEASTSAKPSDATDSEGHTGFLTTFDGDHNYCCTSAPTTEQSAQETEQSEQEAGHGVQETGQSVREGGQSGHESSPKVIIESQHGEQKEMLYCVCRRPDVDKFMIGCDACDEWYHGSCIGITKKDAKKIKQFFCHACQEKNPSLETKFKKSKEKTSESYQETDETDEHTKTKQRSSRKCGQCTACKIQEDCGKCDYCLDMRKFGGPNKKRQKCRLRQCLTKSVHLNAQDGSSKDEEPQRKVRKIREPKTRHEDFGGPSNKKHAIKLKHTRHLQGKEQKLKRQLSGKEQRRRKRLASRETSGLYSERTRQTVELPRQCYGPQCQKRARPNSKYCSHECGIQVAVRRIQEILPGRVKEWNETSCVANTRAEEKLERLKKIQENTRTRLMELDQQSKELDEILERASHLTADTEEDTESEQDTDIDLNIHCVTCGIALMPKVALRHMEKCYMKNESFTSFGSNFKSVGNLFCDFYNSQQKTYCKRLRVLCPEHTKEPKVSPHEVCGCPLSNDQLEETKDLCCVSKRNCVRHYCWEKLRRAQIDGERVRQWLKLEEAYEQEKHTRLALTQRGGVLSLLLHRTIVEG</sequence>
<evidence type="ECO:0000313" key="14">
    <source>
        <dbReference type="EMBL" id="CAB4019848.1"/>
    </source>
</evidence>
<comment type="caution">
    <text evidence="14">The sequence shown here is derived from an EMBL/GenBank/DDBJ whole genome shotgun (WGS) entry which is preliminary data.</text>
</comment>
<dbReference type="AlphaFoldDB" id="A0A6S7KH69"/>
<feature type="compositionally biased region" description="Polar residues" evidence="13">
    <location>
        <begin position="39"/>
        <end position="57"/>
    </location>
</feature>
<feature type="region of interest" description="Disordered" evidence="13">
    <location>
        <begin position="82"/>
        <end position="125"/>
    </location>
</feature>
<evidence type="ECO:0000256" key="13">
    <source>
        <dbReference type="SAM" id="MobiDB-lite"/>
    </source>
</evidence>
<feature type="region of interest" description="Disordered" evidence="13">
    <location>
        <begin position="1"/>
        <end position="70"/>
    </location>
</feature>
<dbReference type="FunFam" id="3.30.40.10:FF:000138">
    <property type="entry name" value="CXXC-type zinc finger protein 1"/>
    <property type="match status" value="1"/>
</dbReference>
<dbReference type="Pfam" id="PF12269">
    <property type="entry name" value="CpG_bind_C"/>
    <property type="match status" value="1"/>
</dbReference>
<feature type="region of interest" description="Disordered" evidence="13">
    <location>
        <begin position="197"/>
        <end position="219"/>
    </location>
</feature>
<dbReference type="InterPro" id="IPR001965">
    <property type="entry name" value="Znf_PHD"/>
</dbReference>
<keyword evidence="12" id="KW-0175">Coiled coil</keyword>
<name>A0A6S7KH69_PARCT</name>
<dbReference type="GO" id="GO:0048188">
    <property type="term" value="C:Set1C/COMPASS complex"/>
    <property type="evidence" value="ECO:0007669"/>
    <property type="project" value="InterPro"/>
</dbReference>
<dbReference type="PANTHER" id="PTHR46174">
    <property type="entry name" value="CXXC-TYPE ZINC FINGER PROTEIN 1"/>
    <property type="match status" value="1"/>
</dbReference>
<dbReference type="Proteomes" id="UP001152795">
    <property type="component" value="Unassembled WGS sequence"/>
</dbReference>
<reference evidence="14" key="1">
    <citation type="submission" date="2020-04" db="EMBL/GenBank/DDBJ databases">
        <authorList>
            <person name="Alioto T."/>
            <person name="Alioto T."/>
            <person name="Gomez Garrido J."/>
        </authorList>
    </citation>
    <scope>NUCLEOTIDE SEQUENCE</scope>
    <source>
        <strain evidence="14">A484AB</strain>
    </source>
</reference>
<dbReference type="Gene3D" id="3.30.40.10">
    <property type="entry name" value="Zinc/RING finger domain, C3HC4 (zinc finger)"/>
    <property type="match status" value="1"/>
</dbReference>
<dbReference type="InterPro" id="IPR013083">
    <property type="entry name" value="Znf_RING/FYVE/PHD"/>
</dbReference>
<protein>
    <recommendedName>
        <fullName evidence="10">CXXC-type zinc finger protein 1</fullName>
    </recommendedName>
    <alternativeName>
        <fullName evidence="11">PHD finger and CXXC domain-containing protein 1</fullName>
    </alternativeName>
</protein>
<dbReference type="GO" id="GO:0008270">
    <property type="term" value="F:zinc ion binding"/>
    <property type="evidence" value="ECO:0007669"/>
    <property type="project" value="UniProtKB-KW"/>
</dbReference>
<feature type="compositionally biased region" description="Basic and acidic residues" evidence="13">
    <location>
        <begin position="280"/>
        <end position="303"/>
    </location>
</feature>
<evidence type="ECO:0000256" key="8">
    <source>
        <dbReference type="ARBA" id="ARBA00023163"/>
    </source>
</evidence>
<dbReference type="PANTHER" id="PTHR46174:SF1">
    <property type="entry name" value="CXXC-TYPE ZINC FINGER PROTEIN 1"/>
    <property type="match status" value="1"/>
</dbReference>
<dbReference type="SMART" id="SM00249">
    <property type="entry name" value="PHD"/>
    <property type="match status" value="1"/>
</dbReference>
<dbReference type="InterPro" id="IPR019786">
    <property type="entry name" value="Zinc_finger_PHD-type_CS"/>
</dbReference>
<dbReference type="Pfam" id="PF02008">
    <property type="entry name" value="zf-CXXC"/>
    <property type="match status" value="1"/>
</dbReference>